<dbReference type="Proteomes" id="UP000751190">
    <property type="component" value="Unassembled WGS sequence"/>
</dbReference>
<sequence length="89" mass="9942">MGEARSIVSVAERLHARRRDTEHQLRELDHAFEAGFGAQLHQNISAVLAKLEADAAMLWRDEQMQIHRALALTERQATRNEGSVAPLGS</sequence>
<dbReference type="EMBL" id="JAGTXO010000006">
    <property type="protein sequence ID" value="KAG8467221.1"/>
    <property type="molecule type" value="Genomic_DNA"/>
</dbReference>
<comment type="caution">
    <text evidence="1">The sequence shown here is derived from an EMBL/GenBank/DDBJ whole genome shotgun (WGS) entry which is preliminary data.</text>
</comment>
<dbReference type="AlphaFoldDB" id="A0A8J5XQP6"/>
<accession>A0A8J5XQP6</accession>
<keyword evidence="2" id="KW-1185">Reference proteome</keyword>
<organism evidence="1 2">
    <name type="scientific">Diacronema lutheri</name>
    <name type="common">Unicellular marine alga</name>
    <name type="synonym">Monochrysis lutheri</name>
    <dbReference type="NCBI Taxonomy" id="2081491"/>
    <lineage>
        <taxon>Eukaryota</taxon>
        <taxon>Haptista</taxon>
        <taxon>Haptophyta</taxon>
        <taxon>Pavlovophyceae</taxon>
        <taxon>Pavlovales</taxon>
        <taxon>Pavlovaceae</taxon>
        <taxon>Diacronema</taxon>
    </lineage>
</organism>
<name>A0A8J5XQP6_DIALT</name>
<proteinExistence type="predicted"/>
<evidence type="ECO:0000313" key="2">
    <source>
        <dbReference type="Proteomes" id="UP000751190"/>
    </source>
</evidence>
<protein>
    <submittedName>
        <fullName evidence="1">Uncharacterized protein</fullName>
    </submittedName>
</protein>
<evidence type="ECO:0000313" key="1">
    <source>
        <dbReference type="EMBL" id="KAG8467221.1"/>
    </source>
</evidence>
<gene>
    <name evidence="1" type="ORF">KFE25_000537</name>
</gene>
<reference evidence="1" key="1">
    <citation type="submission" date="2021-05" db="EMBL/GenBank/DDBJ databases">
        <title>The genome of the haptophyte Pavlova lutheri (Diacronema luteri, Pavlovales) - a model for lipid biosynthesis in eukaryotic algae.</title>
        <authorList>
            <person name="Hulatt C.J."/>
            <person name="Posewitz M.C."/>
        </authorList>
    </citation>
    <scope>NUCLEOTIDE SEQUENCE</scope>
    <source>
        <strain evidence="1">NIVA-4/92</strain>
    </source>
</reference>